<keyword evidence="1" id="KW-1133">Transmembrane helix</keyword>
<reference evidence="2 3" key="1">
    <citation type="journal article" date="2015" name="Stand. Genomic Sci.">
        <title>Genomic Encyclopedia of Bacterial and Archaeal Type Strains, Phase III: the genomes of soil and plant-associated and newly described type strains.</title>
        <authorList>
            <person name="Whitman W.B."/>
            <person name="Woyke T."/>
            <person name="Klenk H.P."/>
            <person name="Zhou Y."/>
            <person name="Lilburn T.G."/>
            <person name="Beck B.J."/>
            <person name="De Vos P."/>
            <person name="Vandamme P."/>
            <person name="Eisen J.A."/>
            <person name="Garrity G."/>
            <person name="Hugenholtz P."/>
            <person name="Kyrpides N.C."/>
        </authorList>
    </citation>
    <scope>NUCLEOTIDE SEQUENCE [LARGE SCALE GENOMIC DNA]</scope>
    <source>
        <strain evidence="2 3">VKM Ac-2540</strain>
    </source>
</reference>
<evidence type="ECO:0000313" key="2">
    <source>
        <dbReference type="EMBL" id="RZU20625.1"/>
    </source>
</evidence>
<dbReference type="OrthoDB" id="4230291at2"/>
<name>A0A4Q7XDC4_9ACTN</name>
<gene>
    <name evidence="2" type="ORF">EV645_2862</name>
</gene>
<dbReference type="RefSeq" id="WP_130443385.1">
    <property type="nucleotide sequence ID" value="NZ_SHKR01000011.1"/>
</dbReference>
<feature type="transmembrane region" description="Helical" evidence="1">
    <location>
        <begin position="51"/>
        <end position="69"/>
    </location>
</feature>
<evidence type="ECO:0008006" key="4">
    <source>
        <dbReference type="Google" id="ProtNLM"/>
    </source>
</evidence>
<dbReference type="AlphaFoldDB" id="A0A4Q7XDC4"/>
<organism evidence="2 3">
    <name type="scientific">Kribbella rubisoli</name>
    <dbReference type="NCBI Taxonomy" id="3075929"/>
    <lineage>
        <taxon>Bacteria</taxon>
        <taxon>Bacillati</taxon>
        <taxon>Actinomycetota</taxon>
        <taxon>Actinomycetes</taxon>
        <taxon>Propionibacteriales</taxon>
        <taxon>Kribbellaceae</taxon>
        <taxon>Kribbella</taxon>
    </lineage>
</organism>
<dbReference type="Proteomes" id="UP000292027">
    <property type="component" value="Unassembled WGS sequence"/>
</dbReference>
<feature type="transmembrane region" description="Helical" evidence="1">
    <location>
        <begin position="21"/>
        <end position="39"/>
    </location>
</feature>
<evidence type="ECO:0000313" key="3">
    <source>
        <dbReference type="Proteomes" id="UP000292027"/>
    </source>
</evidence>
<keyword evidence="1" id="KW-0472">Membrane</keyword>
<accession>A0A4Q7XDC4</accession>
<evidence type="ECO:0000256" key="1">
    <source>
        <dbReference type="SAM" id="Phobius"/>
    </source>
</evidence>
<feature type="transmembrane region" description="Helical" evidence="1">
    <location>
        <begin position="110"/>
        <end position="127"/>
    </location>
</feature>
<feature type="transmembrane region" description="Helical" evidence="1">
    <location>
        <begin position="81"/>
        <end position="104"/>
    </location>
</feature>
<comment type="caution">
    <text evidence="2">The sequence shown here is derived from an EMBL/GenBank/DDBJ whole genome shotgun (WGS) entry which is preliminary data.</text>
</comment>
<proteinExistence type="predicted"/>
<sequence>MTTPVNVEHPRSAAALRSVQLLVASYLAISVLTLIAIIALRNHSSIVNDAVWTRGTIVVASAALTFLFARSAARGSRRGYLRLRIVSAVMFVAIVVIISLPGVFPLWMKGEQAVCGLLLLGVALLVNGKHLRSVFTRVA</sequence>
<keyword evidence="1" id="KW-0812">Transmembrane</keyword>
<dbReference type="EMBL" id="SHKR01000011">
    <property type="protein sequence ID" value="RZU20625.1"/>
    <property type="molecule type" value="Genomic_DNA"/>
</dbReference>
<keyword evidence="3" id="KW-1185">Reference proteome</keyword>
<protein>
    <recommendedName>
        <fullName evidence="4">Integral membrane protein</fullName>
    </recommendedName>
</protein>